<dbReference type="OrthoDB" id="3218112at2759"/>
<evidence type="ECO:0008006" key="3">
    <source>
        <dbReference type="Google" id="ProtNLM"/>
    </source>
</evidence>
<name>A0A550CB62_9AGAR</name>
<dbReference type="STRING" id="97359.A0A550CB62"/>
<dbReference type="Proteomes" id="UP000320762">
    <property type="component" value="Unassembled WGS sequence"/>
</dbReference>
<dbReference type="AlphaFoldDB" id="A0A550CB62"/>
<keyword evidence="2" id="KW-1185">Reference proteome</keyword>
<proteinExistence type="predicted"/>
<organism evidence="1 2">
    <name type="scientific">Schizophyllum amplum</name>
    <dbReference type="NCBI Taxonomy" id="97359"/>
    <lineage>
        <taxon>Eukaryota</taxon>
        <taxon>Fungi</taxon>
        <taxon>Dikarya</taxon>
        <taxon>Basidiomycota</taxon>
        <taxon>Agaricomycotina</taxon>
        <taxon>Agaricomycetes</taxon>
        <taxon>Agaricomycetidae</taxon>
        <taxon>Agaricales</taxon>
        <taxon>Schizophyllaceae</taxon>
        <taxon>Schizophyllum</taxon>
    </lineage>
</organism>
<sequence>MSRVGSSSPRKRQRTEASLDSVASLADATHHERHWYDDGSIVLHVEDVVFRVHYSSMLSLPRPVEAEELDGCPVVHLQSDHSRDWTELLDAVYDTLTYFETLSRADLDQKFPAVTGLLRVSTKYCVVPLRLKCLSILSGHFIASPTYASVGPLPSYAQACEIVKLARETNSPTLLPFALLTIASEPDYSLIYSTDLPPESMFSFLKTYKCPKPWNGYCTSTPEAYFQKYLADPERLIFSERGLCEACKAAVKASLKSGRQKIWERLPGIFHLGADWSELQRVQECGSTR</sequence>
<comment type="caution">
    <text evidence="1">The sequence shown here is derived from an EMBL/GenBank/DDBJ whole genome shotgun (WGS) entry which is preliminary data.</text>
</comment>
<feature type="non-terminal residue" evidence="1">
    <location>
        <position position="289"/>
    </location>
</feature>
<protein>
    <recommendedName>
        <fullName evidence="3">BTB domain-containing protein</fullName>
    </recommendedName>
</protein>
<dbReference type="EMBL" id="VDMD01000014">
    <property type="protein sequence ID" value="TRM62052.1"/>
    <property type="molecule type" value="Genomic_DNA"/>
</dbReference>
<evidence type="ECO:0000313" key="1">
    <source>
        <dbReference type="EMBL" id="TRM62052.1"/>
    </source>
</evidence>
<accession>A0A550CB62</accession>
<gene>
    <name evidence="1" type="ORF">BD626DRAFT_499639</name>
</gene>
<reference evidence="1 2" key="1">
    <citation type="journal article" date="2019" name="New Phytol.">
        <title>Comparative genomics reveals unique wood-decay strategies and fruiting body development in the Schizophyllaceae.</title>
        <authorList>
            <person name="Almasi E."/>
            <person name="Sahu N."/>
            <person name="Krizsan K."/>
            <person name="Balint B."/>
            <person name="Kovacs G.M."/>
            <person name="Kiss B."/>
            <person name="Cseklye J."/>
            <person name="Drula E."/>
            <person name="Henrissat B."/>
            <person name="Nagy I."/>
            <person name="Chovatia M."/>
            <person name="Adam C."/>
            <person name="LaButti K."/>
            <person name="Lipzen A."/>
            <person name="Riley R."/>
            <person name="Grigoriev I.V."/>
            <person name="Nagy L.G."/>
        </authorList>
    </citation>
    <scope>NUCLEOTIDE SEQUENCE [LARGE SCALE GENOMIC DNA]</scope>
    <source>
        <strain evidence="1 2">NL-1724</strain>
    </source>
</reference>
<evidence type="ECO:0000313" key="2">
    <source>
        <dbReference type="Proteomes" id="UP000320762"/>
    </source>
</evidence>